<reference evidence="1" key="1">
    <citation type="submission" date="2014-07" db="EMBL/GenBank/DDBJ databases">
        <authorList>
            <person name="Martin A.A"/>
            <person name="De Silva N."/>
        </authorList>
    </citation>
    <scope>NUCLEOTIDE SEQUENCE</scope>
</reference>
<dbReference type="Proteomes" id="UP000035680">
    <property type="component" value="Unassembled WGS sequence"/>
</dbReference>
<accession>A0A0K0FMF7</accession>
<evidence type="ECO:0000313" key="2">
    <source>
        <dbReference type="WBParaSite" id="SVE_1018400.1"/>
    </source>
</evidence>
<dbReference type="AlphaFoldDB" id="A0A0K0FMF7"/>
<name>A0A0K0FMF7_STRVS</name>
<proteinExistence type="predicted"/>
<keyword evidence="1" id="KW-1185">Reference proteome</keyword>
<organism evidence="1 2">
    <name type="scientific">Strongyloides venezuelensis</name>
    <name type="common">Threadworm</name>
    <dbReference type="NCBI Taxonomy" id="75913"/>
    <lineage>
        <taxon>Eukaryota</taxon>
        <taxon>Metazoa</taxon>
        <taxon>Ecdysozoa</taxon>
        <taxon>Nematoda</taxon>
        <taxon>Chromadorea</taxon>
        <taxon>Rhabditida</taxon>
        <taxon>Tylenchina</taxon>
        <taxon>Panagrolaimomorpha</taxon>
        <taxon>Strongyloidoidea</taxon>
        <taxon>Strongyloididae</taxon>
        <taxon>Strongyloides</taxon>
    </lineage>
</organism>
<evidence type="ECO:0000313" key="1">
    <source>
        <dbReference type="Proteomes" id="UP000035680"/>
    </source>
</evidence>
<dbReference type="WBParaSite" id="SVE_1018400.1">
    <property type="protein sequence ID" value="SVE_1018400.1"/>
    <property type="gene ID" value="SVE_1018400"/>
</dbReference>
<protein>
    <submittedName>
        <fullName evidence="2">F-box domain-containing protein</fullName>
    </submittedName>
</protein>
<reference evidence="2" key="2">
    <citation type="submission" date="2015-08" db="UniProtKB">
        <authorList>
            <consortium name="WormBaseParasite"/>
        </authorList>
    </citation>
    <scope>IDENTIFICATION</scope>
</reference>
<sequence length="527" mass="63058">MNIEEKVFRISKVTQKILGFIDDFEDYKSVEECCPLFKYYLNNLPCSFKVKEDNLCYVTLREITEENTIAITIDNNEEFRVNNLRKDPIKLRNILVHRTQIIIIYNYKTISSWYKKEAILTTNYILKNICKNITTIMFYFSDNNVSEFWTYLLPMFNTLKISKIGQFFSRYFSEKCEICQPRLFDFENYKYLKFIDTSLLVHTEYYEEDTRMIKWLMKSLRNSQPITFVIRILGNCGNNNGMYEGNYKDLLSSTFAKDVIRNINNSHHYVYFELNTISWDITSWFGRGNKKDFICPSKRFKQICFKKIKYLKINLNNRYYFPNFCKFYSFTNYCYLESLTIVVGEHFEEELTLDMLKNLLKTLKNVSCFKELTITNKNECGQSYIEYLAQHIPLNVKKLIIDGYIIYSNIILQSITTRCPLIEHLVMGKPIYEQSLPSLFFFSLTKLKYLSFWCFEEDIFHIPITCIAIKIECYCSWSPSEDIENTCIRKLLKYRYPKLLQIVDQNNIYNGKFIYFNKTEDCLILKN</sequence>